<accession>A0A1H9QTV0</accession>
<dbReference type="SUPFAM" id="SSF55729">
    <property type="entry name" value="Acyl-CoA N-acyltransferases (Nat)"/>
    <property type="match status" value="1"/>
</dbReference>
<sequence>MDFSVRPASDFDRTYIARLFFLTDVFGDETKAVSEYHARDFPGYVDDWDPARDGGFIAWDLFNIPAGGVWLRYWESDNAAGWANLGPEIPELAIAVESRYAGNGLSRTLIDEAVALARSQGAPALALSVAPDNPRARHVYEKYGFVDVPGIDGAMRLNLSC</sequence>
<proteinExistence type="predicted"/>
<keyword evidence="2" id="KW-0687">Ribonucleoprotein</keyword>
<feature type="domain" description="N-acetyltransferase" evidence="1">
    <location>
        <begin position="20"/>
        <end position="160"/>
    </location>
</feature>
<dbReference type="PROSITE" id="PS51186">
    <property type="entry name" value="GNAT"/>
    <property type="match status" value="1"/>
</dbReference>
<dbReference type="CDD" id="cd04301">
    <property type="entry name" value="NAT_SF"/>
    <property type="match status" value="1"/>
</dbReference>
<dbReference type="Proteomes" id="UP000198929">
    <property type="component" value="Unassembled WGS sequence"/>
</dbReference>
<reference evidence="3" key="1">
    <citation type="submission" date="2016-10" db="EMBL/GenBank/DDBJ databases">
        <authorList>
            <person name="Varghese N."/>
            <person name="Submissions S."/>
        </authorList>
    </citation>
    <scope>NUCLEOTIDE SEQUENCE [LARGE SCALE GENOMIC DNA]</scope>
    <source>
        <strain evidence="3">DSM 20524</strain>
    </source>
</reference>
<dbReference type="InterPro" id="IPR000182">
    <property type="entry name" value="GNAT_dom"/>
</dbReference>
<keyword evidence="3" id="KW-1185">Reference proteome</keyword>
<keyword evidence="2" id="KW-0689">Ribosomal protein</keyword>
<dbReference type="GO" id="GO:0016747">
    <property type="term" value="F:acyltransferase activity, transferring groups other than amino-acyl groups"/>
    <property type="evidence" value="ECO:0007669"/>
    <property type="project" value="InterPro"/>
</dbReference>
<organism evidence="2 3">
    <name type="scientific">Corynebacterium cystitidis DSM 20524</name>
    <dbReference type="NCBI Taxonomy" id="1121357"/>
    <lineage>
        <taxon>Bacteria</taxon>
        <taxon>Bacillati</taxon>
        <taxon>Actinomycetota</taxon>
        <taxon>Actinomycetes</taxon>
        <taxon>Mycobacteriales</taxon>
        <taxon>Corynebacteriaceae</taxon>
        <taxon>Corynebacterium</taxon>
    </lineage>
</organism>
<dbReference type="STRING" id="1121357.SAMN05661109_00649"/>
<dbReference type="AlphaFoldDB" id="A0A1H9QTV0"/>
<name>A0A1H9QTV0_9CORY</name>
<evidence type="ECO:0000313" key="2">
    <source>
        <dbReference type="EMBL" id="SER63289.1"/>
    </source>
</evidence>
<dbReference type="Gene3D" id="3.40.630.30">
    <property type="match status" value="1"/>
</dbReference>
<dbReference type="Pfam" id="PF00583">
    <property type="entry name" value="Acetyltransf_1"/>
    <property type="match status" value="1"/>
</dbReference>
<evidence type="ECO:0000259" key="1">
    <source>
        <dbReference type="PROSITE" id="PS51186"/>
    </source>
</evidence>
<evidence type="ECO:0000313" key="3">
    <source>
        <dbReference type="Proteomes" id="UP000198929"/>
    </source>
</evidence>
<dbReference type="EMBL" id="FOGQ01000002">
    <property type="protein sequence ID" value="SER63289.1"/>
    <property type="molecule type" value="Genomic_DNA"/>
</dbReference>
<dbReference type="InterPro" id="IPR016181">
    <property type="entry name" value="Acyl_CoA_acyltransferase"/>
</dbReference>
<protein>
    <submittedName>
        <fullName evidence="2">Ribosomal protein S18 acetylase RimI</fullName>
    </submittedName>
</protein>
<dbReference type="RefSeq" id="WP_092256095.1">
    <property type="nucleotide sequence ID" value="NZ_CP047199.1"/>
</dbReference>
<gene>
    <name evidence="2" type="ORF">SAMN05661109_00649</name>
</gene>
<dbReference type="GO" id="GO:0005840">
    <property type="term" value="C:ribosome"/>
    <property type="evidence" value="ECO:0007669"/>
    <property type="project" value="UniProtKB-KW"/>
</dbReference>